<dbReference type="EMBL" id="LXLX01000027">
    <property type="protein sequence ID" value="OFD95357.1"/>
    <property type="molecule type" value="Genomic_DNA"/>
</dbReference>
<gene>
    <name evidence="2" type="ORF">BWGOE11_24660</name>
</gene>
<accession>A0A1E8BP71</accession>
<evidence type="ECO:0000313" key="2">
    <source>
        <dbReference type="EMBL" id="OFD95357.1"/>
    </source>
</evidence>
<name>A0A1E8BP71_BACMY</name>
<sequence>MYCYRMIKMWDTIVSYVPEWKVFIQAFIVLFIPYIISRFFSWIRALEKE</sequence>
<keyword evidence="1" id="KW-0472">Membrane</keyword>
<evidence type="ECO:0000256" key="1">
    <source>
        <dbReference type="SAM" id="Phobius"/>
    </source>
</evidence>
<reference evidence="2 3" key="1">
    <citation type="submission" date="2016-05" db="EMBL/GenBank/DDBJ databases">
        <title>Bacillus thuringiensis and Bacillus weihenstephanensis as novel biocontrol agents of wilt causing Verticillium species.</title>
        <authorList>
            <person name="Hollensteiner J."/>
            <person name="Wemheuer F."/>
            <person name="Harting R."/>
            <person name="Kolarzyk A."/>
            <person name="Diaz-Valerio S."/>
            <person name="Poehlein A."/>
            <person name="Brzuszkiewicz E."/>
            <person name="Nesemann K."/>
            <person name="Braus-Stromeyer S."/>
            <person name="Braus G."/>
            <person name="Daniel R."/>
            <person name="Liesegang H."/>
        </authorList>
    </citation>
    <scope>NUCLEOTIDE SEQUENCE [LARGE SCALE GENOMIC DNA]</scope>
    <source>
        <strain evidence="2 3">GOE11</strain>
    </source>
</reference>
<keyword evidence="1" id="KW-1133">Transmembrane helix</keyword>
<protein>
    <submittedName>
        <fullName evidence="2">Uncharacterized protein</fullName>
    </submittedName>
</protein>
<proteinExistence type="predicted"/>
<feature type="transmembrane region" description="Helical" evidence="1">
    <location>
        <begin position="20"/>
        <end position="40"/>
    </location>
</feature>
<keyword evidence="1" id="KW-0812">Transmembrane</keyword>
<dbReference type="Proteomes" id="UP000175835">
    <property type="component" value="Unassembled WGS sequence"/>
</dbReference>
<dbReference type="AlphaFoldDB" id="A0A1E8BP71"/>
<evidence type="ECO:0000313" key="3">
    <source>
        <dbReference type="Proteomes" id="UP000175835"/>
    </source>
</evidence>
<organism evidence="2 3">
    <name type="scientific">Bacillus mycoides</name>
    <dbReference type="NCBI Taxonomy" id="1405"/>
    <lineage>
        <taxon>Bacteria</taxon>
        <taxon>Bacillati</taxon>
        <taxon>Bacillota</taxon>
        <taxon>Bacilli</taxon>
        <taxon>Bacillales</taxon>
        <taxon>Bacillaceae</taxon>
        <taxon>Bacillus</taxon>
        <taxon>Bacillus cereus group</taxon>
    </lineage>
</organism>
<comment type="caution">
    <text evidence="2">The sequence shown here is derived from an EMBL/GenBank/DDBJ whole genome shotgun (WGS) entry which is preliminary data.</text>
</comment>